<dbReference type="Pfam" id="PF03309">
    <property type="entry name" value="Pan_kinase"/>
    <property type="match status" value="1"/>
</dbReference>
<keyword evidence="12 16" id="KW-0630">Potassium</keyword>
<dbReference type="PANTHER" id="PTHR34265:SF1">
    <property type="entry name" value="TYPE III PANTOTHENATE KINASE"/>
    <property type="match status" value="1"/>
</dbReference>
<comment type="caution">
    <text evidence="16">Lacks conserved residue(s) required for the propagation of feature annotation.</text>
</comment>
<keyword evidence="8 16" id="KW-0808">Transferase</keyword>
<keyword evidence="16" id="KW-0479">Metal-binding</keyword>
<feature type="binding site" evidence="16">
    <location>
        <position position="130"/>
    </location>
    <ligand>
        <name>K(+)</name>
        <dbReference type="ChEBI" id="CHEBI:29103"/>
    </ligand>
</feature>
<dbReference type="UniPathway" id="UPA00241">
    <property type="reaction ID" value="UER00352"/>
</dbReference>
<feature type="binding site" evidence="16">
    <location>
        <position position="186"/>
    </location>
    <ligand>
        <name>substrate</name>
    </ligand>
</feature>
<protein>
    <recommendedName>
        <fullName evidence="15 16">Type III pantothenate kinase</fullName>
        <ecNumber evidence="6 16">2.7.1.33</ecNumber>
    </recommendedName>
    <alternativeName>
        <fullName evidence="16">PanK-III</fullName>
    </alternativeName>
    <alternativeName>
        <fullName evidence="16">Pantothenic acid kinase</fullName>
    </alternativeName>
</protein>
<dbReference type="GO" id="GO:0005737">
    <property type="term" value="C:cytoplasm"/>
    <property type="evidence" value="ECO:0007669"/>
    <property type="project" value="UniProtKB-SubCell"/>
</dbReference>
<dbReference type="GO" id="GO:0005524">
    <property type="term" value="F:ATP binding"/>
    <property type="evidence" value="ECO:0007669"/>
    <property type="project" value="UniProtKB-UniRule"/>
</dbReference>
<evidence type="ECO:0000313" key="17">
    <source>
        <dbReference type="EMBL" id="MBC8317331.1"/>
    </source>
</evidence>
<evidence type="ECO:0000256" key="2">
    <source>
        <dbReference type="ARBA" id="ARBA00001958"/>
    </source>
</evidence>
<comment type="pathway">
    <text evidence="4 16">Cofactor biosynthesis; coenzyme A biosynthesis; CoA from (R)-pantothenate: step 1/5.</text>
</comment>
<dbReference type="HAMAP" id="MF_01274">
    <property type="entry name" value="Pantothen_kinase_3"/>
    <property type="match status" value="1"/>
</dbReference>
<dbReference type="GO" id="GO:0004594">
    <property type="term" value="F:pantothenate kinase activity"/>
    <property type="evidence" value="ECO:0007669"/>
    <property type="project" value="UniProtKB-UniRule"/>
</dbReference>
<sequence length="257" mass="27857">MLLAIDVGNSHTVIGLYQDKTLLHHWRIRTDRNATPDELATLLHELFTIKEHHFTMVTGFIIGSVVPTMQAAWRDLSTRYLQCKAIEVDATKLDTGMPILMDNPAEVGADRIINAVAAFNQYKEPLIIIDFGTAITFDCVSANGEYMGGVITPGIGISMDALASRTAKLPKVDISTPPEKVIGTSTETAIKSGFLYGFGGMVEGVVGRLHKEFSPAVPRVIATGGMAQLIAPYAPAIKSVDPLLTLKGLFILYERNS</sequence>
<keyword evidence="11 16" id="KW-0067">ATP-binding</keyword>
<dbReference type="GO" id="GO:0015937">
    <property type="term" value="P:coenzyme A biosynthetic process"/>
    <property type="evidence" value="ECO:0007669"/>
    <property type="project" value="UniProtKB-UniRule"/>
</dbReference>
<name>A0A8J6TBZ3_9BACT</name>
<comment type="cofactor">
    <cofactor evidence="2">
        <name>K(+)</name>
        <dbReference type="ChEBI" id="CHEBI:29103"/>
    </cofactor>
</comment>
<evidence type="ECO:0000313" key="18">
    <source>
        <dbReference type="Proteomes" id="UP000614424"/>
    </source>
</evidence>
<comment type="subunit">
    <text evidence="5 16">Homodimer.</text>
</comment>
<accession>A0A8J6TBZ3</accession>
<evidence type="ECO:0000256" key="5">
    <source>
        <dbReference type="ARBA" id="ARBA00011738"/>
    </source>
</evidence>
<evidence type="ECO:0000256" key="16">
    <source>
        <dbReference type="HAMAP-Rule" id="MF_01274"/>
    </source>
</evidence>
<comment type="caution">
    <text evidence="17">The sequence shown here is derived from an EMBL/GenBank/DDBJ whole genome shotgun (WGS) entry which is preliminary data.</text>
</comment>
<evidence type="ECO:0000256" key="14">
    <source>
        <dbReference type="ARBA" id="ARBA00038036"/>
    </source>
</evidence>
<feature type="active site" description="Proton acceptor" evidence="16">
    <location>
        <position position="110"/>
    </location>
</feature>
<dbReference type="CDD" id="cd24015">
    <property type="entry name" value="ASKHA_NBD_PanK-III"/>
    <property type="match status" value="1"/>
</dbReference>
<evidence type="ECO:0000256" key="15">
    <source>
        <dbReference type="ARBA" id="ARBA00040883"/>
    </source>
</evidence>
<dbReference type="Proteomes" id="UP000614424">
    <property type="component" value="Unassembled WGS sequence"/>
</dbReference>
<feature type="binding site" evidence="16">
    <location>
        <position position="133"/>
    </location>
    <ligand>
        <name>ATP</name>
        <dbReference type="ChEBI" id="CHEBI:30616"/>
    </ligand>
</feature>
<organism evidence="17 18">
    <name type="scientific">Candidatus Desulfobia pelagia</name>
    <dbReference type="NCBI Taxonomy" id="2841692"/>
    <lineage>
        <taxon>Bacteria</taxon>
        <taxon>Pseudomonadati</taxon>
        <taxon>Thermodesulfobacteriota</taxon>
        <taxon>Desulfobulbia</taxon>
        <taxon>Desulfobulbales</taxon>
        <taxon>Desulfobulbaceae</taxon>
        <taxon>Candidatus Desulfobia</taxon>
    </lineage>
</organism>
<keyword evidence="10 16" id="KW-0418">Kinase</keyword>
<evidence type="ECO:0000256" key="9">
    <source>
        <dbReference type="ARBA" id="ARBA00022741"/>
    </source>
</evidence>
<evidence type="ECO:0000256" key="10">
    <source>
        <dbReference type="ARBA" id="ARBA00022777"/>
    </source>
</evidence>
<evidence type="ECO:0000256" key="4">
    <source>
        <dbReference type="ARBA" id="ARBA00005225"/>
    </source>
</evidence>
<dbReference type="NCBIfam" id="NF009848">
    <property type="entry name" value="PRK13318.1-6"/>
    <property type="match status" value="1"/>
</dbReference>
<dbReference type="InterPro" id="IPR043129">
    <property type="entry name" value="ATPase_NBD"/>
</dbReference>
<keyword evidence="7 16" id="KW-0963">Cytoplasm</keyword>
<dbReference type="AlphaFoldDB" id="A0A8J6TBZ3"/>
<dbReference type="SUPFAM" id="SSF53067">
    <property type="entry name" value="Actin-like ATPase domain"/>
    <property type="match status" value="2"/>
</dbReference>
<comment type="catalytic activity">
    <reaction evidence="1 16">
        <text>(R)-pantothenate + ATP = (R)-4'-phosphopantothenate + ADP + H(+)</text>
        <dbReference type="Rhea" id="RHEA:16373"/>
        <dbReference type="ChEBI" id="CHEBI:10986"/>
        <dbReference type="ChEBI" id="CHEBI:15378"/>
        <dbReference type="ChEBI" id="CHEBI:29032"/>
        <dbReference type="ChEBI" id="CHEBI:30616"/>
        <dbReference type="ChEBI" id="CHEBI:456216"/>
        <dbReference type="EC" id="2.7.1.33"/>
    </reaction>
</comment>
<comment type="cofactor">
    <cofactor evidence="16">
        <name>NH4(+)</name>
        <dbReference type="ChEBI" id="CHEBI:28938"/>
    </cofactor>
    <cofactor evidence="16">
        <name>K(+)</name>
        <dbReference type="ChEBI" id="CHEBI:29103"/>
    </cofactor>
    <text evidence="16">A monovalent cation. Ammonium or potassium.</text>
</comment>
<evidence type="ECO:0000256" key="1">
    <source>
        <dbReference type="ARBA" id="ARBA00001206"/>
    </source>
</evidence>
<evidence type="ECO:0000256" key="6">
    <source>
        <dbReference type="ARBA" id="ARBA00012102"/>
    </source>
</evidence>
<dbReference type="EC" id="2.7.1.33" evidence="6 16"/>
<reference evidence="17 18" key="1">
    <citation type="submission" date="2020-08" db="EMBL/GenBank/DDBJ databases">
        <title>Bridging the membrane lipid divide: bacteria of the FCB group superphylum have the potential to synthesize archaeal ether lipids.</title>
        <authorList>
            <person name="Villanueva L."/>
            <person name="Von Meijenfeldt F.A.B."/>
            <person name="Westbye A.B."/>
            <person name="Yadav S."/>
            <person name="Hopmans E.C."/>
            <person name="Dutilh B.E."/>
            <person name="Sinninghe Damste J.S."/>
        </authorList>
    </citation>
    <scope>NUCLEOTIDE SEQUENCE [LARGE SCALE GENOMIC DNA]</scope>
    <source>
        <strain evidence="17">NIOZ-UU47</strain>
    </source>
</reference>
<gene>
    <name evidence="16" type="primary">coaX</name>
    <name evidence="17" type="ORF">H8E41_05455</name>
</gene>
<evidence type="ECO:0000256" key="12">
    <source>
        <dbReference type="ARBA" id="ARBA00022958"/>
    </source>
</evidence>
<keyword evidence="9 16" id="KW-0547">Nucleotide-binding</keyword>
<dbReference type="Gene3D" id="3.30.420.40">
    <property type="match status" value="2"/>
</dbReference>
<evidence type="ECO:0000256" key="8">
    <source>
        <dbReference type="ARBA" id="ARBA00022679"/>
    </source>
</evidence>
<feature type="binding site" evidence="16">
    <location>
        <begin position="108"/>
        <end position="111"/>
    </location>
    <ligand>
        <name>substrate</name>
    </ligand>
</feature>
<evidence type="ECO:0000256" key="11">
    <source>
        <dbReference type="ARBA" id="ARBA00022840"/>
    </source>
</evidence>
<dbReference type="PANTHER" id="PTHR34265">
    <property type="entry name" value="TYPE III PANTOTHENATE KINASE"/>
    <property type="match status" value="1"/>
</dbReference>
<comment type="subcellular location">
    <subcellularLocation>
        <location evidence="3 16">Cytoplasm</location>
    </subcellularLocation>
</comment>
<evidence type="ECO:0000256" key="13">
    <source>
        <dbReference type="ARBA" id="ARBA00022993"/>
    </source>
</evidence>
<feature type="binding site" evidence="16">
    <location>
        <begin position="6"/>
        <end position="13"/>
    </location>
    <ligand>
        <name>ATP</name>
        <dbReference type="ChEBI" id="CHEBI:30616"/>
    </ligand>
</feature>
<keyword evidence="13 16" id="KW-0173">Coenzyme A biosynthesis</keyword>
<evidence type="ECO:0000256" key="7">
    <source>
        <dbReference type="ARBA" id="ARBA00022490"/>
    </source>
</evidence>
<comment type="similarity">
    <text evidence="14 16">Belongs to the type III pantothenate kinase family.</text>
</comment>
<comment type="function">
    <text evidence="16">Catalyzes the phosphorylation of pantothenate (Pan), the first step in CoA biosynthesis.</text>
</comment>
<dbReference type="NCBIfam" id="TIGR00671">
    <property type="entry name" value="baf"/>
    <property type="match status" value="1"/>
</dbReference>
<evidence type="ECO:0000256" key="3">
    <source>
        <dbReference type="ARBA" id="ARBA00004496"/>
    </source>
</evidence>
<dbReference type="InterPro" id="IPR004619">
    <property type="entry name" value="Type_III_PanK"/>
</dbReference>
<dbReference type="NCBIfam" id="NF009855">
    <property type="entry name" value="PRK13321.1"/>
    <property type="match status" value="1"/>
</dbReference>
<dbReference type="EMBL" id="JACNJZ010000082">
    <property type="protein sequence ID" value="MBC8317331.1"/>
    <property type="molecule type" value="Genomic_DNA"/>
</dbReference>
<proteinExistence type="inferred from homology"/>
<dbReference type="GO" id="GO:0046872">
    <property type="term" value="F:metal ion binding"/>
    <property type="evidence" value="ECO:0007669"/>
    <property type="project" value="UniProtKB-KW"/>
</dbReference>